<dbReference type="EMBL" id="CM039438">
    <property type="protein sequence ID" value="KAI4299435.1"/>
    <property type="molecule type" value="Genomic_DNA"/>
</dbReference>
<keyword evidence="2" id="KW-1185">Reference proteome</keyword>
<evidence type="ECO:0000313" key="2">
    <source>
        <dbReference type="Proteomes" id="UP000828941"/>
    </source>
</evidence>
<comment type="caution">
    <text evidence="1">The sequence shown here is derived from an EMBL/GenBank/DDBJ whole genome shotgun (WGS) entry which is preliminary data.</text>
</comment>
<name>A0ACB9KQS5_BAUVA</name>
<evidence type="ECO:0000313" key="1">
    <source>
        <dbReference type="EMBL" id="KAI4299435.1"/>
    </source>
</evidence>
<protein>
    <submittedName>
        <fullName evidence="1">Uncharacterized protein</fullName>
    </submittedName>
</protein>
<sequence>MLNLDRKSNMVSSDMPSKSPKLSPAGKPHVSVPPLPLPVKPTDISTASSSVCSAYEYYLHLPELRRMWSSKEFPDWKSESIFKPALQALEITFRFVSTVLLDNRPYANRREWRRRTESLAKTQIEIIAMLCEDEEEDAETRGTAPTADLSSNGVSRSYSEASLLPRLATWYKSKDVAQRILASVECEMSRCSYTLGLGEANLAGKPSLCYDAVCKPNGLHSMNKTPYDHIENYENRTVHTAHQIVEAWICVAHQLLERITERIESRSFEKATNDCHVVEQIWKLLADVEDLHLIMDPDDFLRLKNQLAINSSGDTAPFCFRSRELVGITKLCKDLKHKVPGILDVEVDPTGGPRIQEAAMKLYVDKNGGFDRIRVLQAMQAIESAMKRFFFAYKQVLVVVMGSLEANGNRVGLSSNSGDSLSQIFLEPTYYPSLDAAKTFLGYFWDNDNSVAACGYDRRVRW</sequence>
<reference evidence="1 2" key="1">
    <citation type="journal article" date="2022" name="DNA Res.">
        <title>Chromosomal-level genome assembly of the orchid tree Bauhinia variegata (Leguminosae; Cercidoideae) supports the allotetraploid origin hypothesis of Bauhinia.</title>
        <authorList>
            <person name="Zhong Y."/>
            <person name="Chen Y."/>
            <person name="Zheng D."/>
            <person name="Pang J."/>
            <person name="Liu Y."/>
            <person name="Luo S."/>
            <person name="Meng S."/>
            <person name="Qian L."/>
            <person name="Wei D."/>
            <person name="Dai S."/>
            <person name="Zhou R."/>
        </authorList>
    </citation>
    <scope>NUCLEOTIDE SEQUENCE [LARGE SCALE GENOMIC DNA]</scope>
    <source>
        <strain evidence="1">BV-YZ2020</strain>
    </source>
</reference>
<accession>A0ACB9KQS5</accession>
<gene>
    <name evidence="1" type="ORF">L6164_032897</name>
</gene>
<organism evidence="1 2">
    <name type="scientific">Bauhinia variegata</name>
    <name type="common">Purple orchid tree</name>
    <name type="synonym">Phanera variegata</name>
    <dbReference type="NCBI Taxonomy" id="167791"/>
    <lineage>
        <taxon>Eukaryota</taxon>
        <taxon>Viridiplantae</taxon>
        <taxon>Streptophyta</taxon>
        <taxon>Embryophyta</taxon>
        <taxon>Tracheophyta</taxon>
        <taxon>Spermatophyta</taxon>
        <taxon>Magnoliopsida</taxon>
        <taxon>eudicotyledons</taxon>
        <taxon>Gunneridae</taxon>
        <taxon>Pentapetalae</taxon>
        <taxon>rosids</taxon>
        <taxon>fabids</taxon>
        <taxon>Fabales</taxon>
        <taxon>Fabaceae</taxon>
        <taxon>Cercidoideae</taxon>
        <taxon>Cercideae</taxon>
        <taxon>Bauhiniinae</taxon>
        <taxon>Bauhinia</taxon>
    </lineage>
</organism>
<dbReference type="Proteomes" id="UP000828941">
    <property type="component" value="Chromosome 13"/>
</dbReference>
<proteinExistence type="predicted"/>